<accession>A0AAE1Y7A3</accession>
<sequence>MLRHQILLHRYFFGTNFLRAEPGNKPSFTWQSLLRVQDLMVPVLRWKIGDGQSALIVGQPGSLGLEPSAGFQTPNPEQWATIAKLNGPDFSWNVGVIKSEFRDIDANCILSIPLNEAASPDEIIWHFERKGNSW</sequence>
<reference evidence="1" key="1">
    <citation type="submission" date="2020-06" db="EMBL/GenBank/DDBJ databases">
        <authorList>
            <person name="Li T."/>
            <person name="Hu X."/>
            <person name="Zhang T."/>
            <person name="Song X."/>
            <person name="Zhang H."/>
            <person name="Dai N."/>
            <person name="Sheng W."/>
            <person name="Hou X."/>
            <person name="Wei L."/>
        </authorList>
    </citation>
    <scope>NUCLEOTIDE SEQUENCE</scope>
    <source>
        <strain evidence="1">3651</strain>
        <tissue evidence="1">Leaf</tissue>
    </source>
</reference>
<protein>
    <submittedName>
        <fullName evidence="1">Uncharacterized protein</fullName>
    </submittedName>
</protein>
<dbReference type="Proteomes" id="UP001293254">
    <property type="component" value="Unassembled WGS sequence"/>
</dbReference>
<comment type="caution">
    <text evidence="1">The sequence shown here is derived from an EMBL/GenBank/DDBJ whole genome shotgun (WGS) entry which is preliminary data.</text>
</comment>
<evidence type="ECO:0000313" key="1">
    <source>
        <dbReference type="EMBL" id="KAK4424988.1"/>
    </source>
</evidence>
<name>A0AAE1Y7A3_9LAMI</name>
<dbReference type="EMBL" id="JACGWO010000006">
    <property type="protein sequence ID" value="KAK4424988.1"/>
    <property type="molecule type" value="Genomic_DNA"/>
</dbReference>
<proteinExistence type="predicted"/>
<gene>
    <name evidence="1" type="ORF">Salat_1692400</name>
</gene>
<keyword evidence="2" id="KW-1185">Reference proteome</keyword>
<dbReference type="AlphaFoldDB" id="A0AAE1Y7A3"/>
<evidence type="ECO:0000313" key="2">
    <source>
        <dbReference type="Proteomes" id="UP001293254"/>
    </source>
</evidence>
<organism evidence="1 2">
    <name type="scientific">Sesamum alatum</name>
    <dbReference type="NCBI Taxonomy" id="300844"/>
    <lineage>
        <taxon>Eukaryota</taxon>
        <taxon>Viridiplantae</taxon>
        <taxon>Streptophyta</taxon>
        <taxon>Embryophyta</taxon>
        <taxon>Tracheophyta</taxon>
        <taxon>Spermatophyta</taxon>
        <taxon>Magnoliopsida</taxon>
        <taxon>eudicotyledons</taxon>
        <taxon>Gunneridae</taxon>
        <taxon>Pentapetalae</taxon>
        <taxon>asterids</taxon>
        <taxon>lamiids</taxon>
        <taxon>Lamiales</taxon>
        <taxon>Pedaliaceae</taxon>
        <taxon>Sesamum</taxon>
    </lineage>
</organism>
<reference evidence="1" key="2">
    <citation type="journal article" date="2024" name="Plant">
        <title>Genomic evolution and insights into agronomic trait innovations of Sesamum species.</title>
        <authorList>
            <person name="Miao H."/>
            <person name="Wang L."/>
            <person name="Qu L."/>
            <person name="Liu H."/>
            <person name="Sun Y."/>
            <person name="Le M."/>
            <person name="Wang Q."/>
            <person name="Wei S."/>
            <person name="Zheng Y."/>
            <person name="Lin W."/>
            <person name="Duan Y."/>
            <person name="Cao H."/>
            <person name="Xiong S."/>
            <person name="Wang X."/>
            <person name="Wei L."/>
            <person name="Li C."/>
            <person name="Ma Q."/>
            <person name="Ju M."/>
            <person name="Zhao R."/>
            <person name="Li G."/>
            <person name="Mu C."/>
            <person name="Tian Q."/>
            <person name="Mei H."/>
            <person name="Zhang T."/>
            <person name="Gao T."/>
            <person name="Zhang H."/>
        </authorList>
    </citation>
    <scope>NUCLEOTIDE SEQUENCE</scope>
    <source>
        <strain evidence="1">3651</strain>
    </source>
</reference>